<evidence type="ECO:0000313" key="1">
    <source>
        <dbReference type="EMBL" id="KXH84851.1"/>
    </source>
</evidence>
<gene>
    <name evidence="1" type="ORF">AU378_03590</name>
</gene>
<sequence length="214" mass="25645">MERDIKKLPVIKVDHDADFHVDAVNQILIDTQNHSNIIDARRMNHCEDSLEAVFDRYTRNLALGYPEKFKTSPERYLQIYMHRLEIYDREGAKLLWEYEGEPFMRSITVEVAIEGIKYMYDQDYRLFREKDNPYNVLNRPNMWFNRNGEYGCYFDRQLGCAAMVQEGRQFQREGTFPPHFTFLKMSEITQKVRNALNNAYYKMKATNSKGRRMH</sequence>
<dbReference type="EMBL" id="LPUR01000001">
    <property type="protein sequence ID" value="KXH84851.1"/>
    <property type="molecule type" value="Genomic_DNA"/>
</dbReference>
<accession>A0A135WIX7</accession>
<dbReference type="RefSeq" id="WP_062648077.1">
    <property type="nucleotide sequence ID" value="NZ_LPUR01000001.1"/>
</dbReference>
<name>A0A135WIX7_9FLAO</name>
<evidence type="ECO:0000313" key="2">
    <source>
        <dbReference type="Proteomes" id="UP000070513"/>
    </source>
</evidence>
<protein>
    <submittedName>
        <fullName evidence="1">Uncharacterized protein</fullName>
    </submittedName>
</protein>
<organism evidence="1 2">
    <name type="scientific">Chryseobacterium kwangjuense</name>
    <dbReference type="NCBI Taxonomy" id="267125"/>
    <lineage>
        <taxon>Bacteria</taxon>
        <taxon>Pseudomonadati</taxon>
        <taxon>Bacteroidota</taxon>
        <taxon>Flavobacteriia</taxon>
        <taxon>Flavobacteriales</taxon>
        <taxon>Weeksellaceae</taxon>
        <taxon>Chryseobacterium group</taxon>
        <taxon>Chryseobacterium</taxon>
    </lineage>
</organism>
<dbReference type="AlphaFoldDB" id="A0A135WIX7"/>
<reference evidence="1 2" key="2">
    <citation type="journal article" date="2016" name="Genome Announc.">
        <title>Draft Genome Sequence of a Biocontrol Rhizobacterium, Chryseobacterium kwangjuense Strain KJ1R5, Isolated from Pepper (Capsicum annuum).</title>
        <authorList>
            <person name="Jeong J.J."/>
            <person name="Park H."/>
            <person name="Park B.H."/>
            <person name="Mannaa M."/>
            <person name="Sang M.K."/>
            <person name="Choi I.G."/>
            <person name="Kim K.D."/>
        </authorList>
    </citation>
    <scope>NUCLEOTIDE SEQUENCE [LARGE SCALE GENOMIC DNA]</scope>
    <source>
        <strain evidence="1 2">KJ1R5</strain>
    </source>
</reference>
<dbReference type="OrthoDB" id="798680at2"/>
<reference evidence="2" key="1">
    <citation type="submission" date="2015-12" db="EMBL/GenBank/DDBJ databases">
        <title>Genome sequence of a biocontrol rhizobacterium Chryseobacterium kwangjuense strain KJ1R5 isolated from pepper (Capsicum annuum L.).</title>
        <authorList>
            <person name="Jeong J.-J."/>
            <person name="Park H."/>
            <person name="Mannaa M."/>
            <person name="Sang M.K."/>
            <person name="Choi I.-G."/>
            <person name="Kim K.D."/>
        </authorList>
    </citation>
    <scope>NUCLEOTIDE SEQUENCE [LARGE SCALE GENOMIC DNA]</scope>
    <source>
        <strain evidence="2">KJ1R5</strain>
    </source>
</reference>
<comment type="caution">
    <text evidence="1">The sequence shown here is derived from an EMBL/GenBank/DDBJ whole genome shotgun (WGS) entry which is preliminary data.</text>
</comment>
<dbReference type="Proteomes" id="UP000070513">
    <property type="component" value="Unassembled WGS sequence"/>
</dbReference>
<proteinExistence type="predicted"/>